<keyword evidence="1 2" id="KW-0193">Cuticle</keyword>
<evidence type="ECO:0000256" key="2">
    <source>
        <dbReference type="PROSITE-ProRule" id="PRU00497"/>
    </source>
</evidence>
<dbReference type="PANTHER" id="PTHR10380:SF218">
    <property type="entry name" value="ADULT CUTICLE PROTEIN 65AA-RELATED"/>
    <property type="match status" value="1"/>
</dbReference>
<dbReference type="InterPro" id="IPR050468">
    <property type="entry name" value="Cuticle_Struct_Prot"/>
</dbReference>
<evidence type="ECO:0000313" key="5">
    <source>
        <dbReference type="EnsemblMetazoa" id="SCAU003143-PA"/>
    </source>
</evidence>
<gene>
    <name evidence="5" type="primary">106089045</name>
</gene>
<dbReference type="EnsemblMetazoa" id="SCAU003143-RA">
    <property type="protein sequence ID" value="SCAU003143-PA"/>
    <property type="gene ID" value="SCAU003143"/>
</dbReference>
<keyword evidence="4" id="KW-0732">Signal</keyword>
<dbReference type="PANTHER" id="PTHR10380">
    <property type="entry name" value="CUTICLE PROTEIN"/>
    <property type="match status" value="1"/>
</dbReference>
<dbReference type="Proteomes" id="UP000095300">
    <property type="component" value="Unassembled WGS sequence"/>
</dbReference>
<dbReference type="InterPro" id="IPR000618">
    <property type="entry name" value="Insect_cuticle"/>
</dbReference>
<protein>
    <recommendedName>
        <fullName evidence="7">Larval cuticle protein 5-like</fullName>
    </recommendedName>
</protein>
<feature type="signal peptide" evidence="4">
    <location>
        <begin position="1"/>
        <end position="16"/>
    </location>
</feature>
<accession>A0A1I8NYB1</accession>
<reference evidence="5" key="1">
    <citation type="submission" date="2020-05" db="UniProtKB">
        <authorList>
            <consortium name="EnsemblMetazoa"/>
        </authorList>
    </citation>
    <scope>IDENTIFICATION</scope>
    <source>
        <strain evidence="5">USDA</strain>
    </source>
</reference>
<feature type="region of interest" description="Disordered" evidence="3">
    <location>
        <begin position="34"/>
        <end position="58"/>
    </location>
</feature>
<name>A0A1I8NYB1_STOCA</name>
<evidence type="ECO:0000256" key="4">
    <source>
        <dbReference type="SAM" id="SignalP"/>
    </source>
</evidence>
<evidence type="ECO:0008006" key="7">
    <source>
        <dbReference type="Google" id="ProtNLM"/>
    </source>
</evidence>
<dbReference type="GO" id="GO:0062129">
    <property type="term" value="C:chitin-based extracellular matrix"/>
    <property type="evidence" value="ECO:0007669"/>
    <property type="project" value="TreeGrafter"/>
</dbReference>
<organism evidence="5 6">
    <name type="scientific">Stomoxys calcitrans</name>
    <name type="common">Stable fly</name>
    <name type="synonym">Conops calcitrans</name>
    <dbReference type="NCBI Taxonomy" id="35570"/>
    <lineage>
        <taxon>Eukaryota</taxon>
        <taxon>Metazoa</taxon>
        <taxon>Ecdysozoa</taxon>
        <taxon>Arthropoda</taxon>
        <taxon>Hexapoda</taxon>
        <taxon>Insecta</taxon>
        <taxon>Pterygota</taxon>
        <taxon>Neoptera</taxon>
        <taxon>Endopterygota</taxon>
        <taxon>Diptera</taxon>
        <taxon>Brachycera</taxon>
        <taxon>Muscomorpha</taxon>
        <taxon>Muscoidea</taxon>
        <taxon>Muscidae</taxon>
        <taxon>Stomoxys</taxon>
    </lineage>
</organism>
<keyword evidence="6" id="KW-1185">Reference proteome</keyword>
<dbReference type="Pfam" id="PF00379">
    <property type="entry name" value="Chitin_bind_4"/>
    <property type="match status" value="1"/>
</dbReference>
<sequence>MKFIILFAMLFAATLARPDAQILTLDSEVGPSSYRFASETSDGNKHTSEGHLENVGTEHESLAVRGSYSWVDEKTGEQFTVNYVADESGYHPSGAHLPVA</sequence>
<proteinExistence type="predicted"/>
<feature type="compositionally biased region" description="Basic and acidic residues" evidence="3">
    <location>
        <begin position="42"/>
        <end position="58"/>
    </location>
</feature>
<dbReference type="GO" id="GO:0008010">
    <property type="term" value="F:structural constituent of chitin-based larval cuticle"/>
    <property type="evidence" value="ECO:0007669"/>
    <property type="project" value="TreeGrafter"/>
</dbReference>
<dbReference type="VEuPathDB" id="VectorBase:SCAU003143"/>
<dbReference type="KEGG" id="scac:106089045"/>
<evidence type="ECO:0000313" key="6">
    <source>
        <dbReference type="Proteomes" id="UP000095300"/>
    </source>
</evidence>
<dbReference type="OrthoDB" id="7255276at2759"/>
<feature type="chain" id="PRO_5009325726" description="Larval cuticle protein 5-like" evidence="4">
    <location>
        <begin position="17"/>
        <end position="100"/>
    </location>
</feature>
<evidence type="ECO:0000256" key="1">
    <source>
        <dbReference type="ARBA" id="ARBA00022460"/>
    </source>
</evidence>
<dbReference type="AlphaFoldDB" id="A0A1I8NYB1"/>
<evidence type="ECO:0000256" key="3">
    <source>
        <dbReference type="SAM" id="MobiDB-lite"/>
    </source>
</evidence>
<dbReference type="PROSITE" id="PS51155">
    <property type="entry name" value="CHIT_BIND_RR_2"/>
    <property type="match status" value="1"/>
</dbReference>